<keyword evidence="7" id="KW-0030">Aminoacyl-tRNA synthetase</keyword>
<evidence type="ECO:0000256" key="6">
    <source>
        <dbReference type="ARBA" id="ARBA00022917"/>
    </source>
</evidence>
<gene>
    <name evidence="10" type="ORF">A3F27_01960</name>
</gene>
<evidence type="ECO:0000256" key="5">
    <source>
        <dbReference type="ARBA" id="ARBA00022840"/>
    </source>
</evidence>
<evidence type="ECO:0000256" key="4">
    <source>
        <dbReference type="ARBA" id="ARBA00022741"/>
    </source>
</evidence>
<dbReference type="GO" id="GO:0006420">
    <property type="term" value="P:arginyl-tRNA aminoacylation"/>
    <property type="evidence" value="ECO:0007669"/>
    <property type="project" value="InterPro"/>
</dbReference>
<keyword evidence="5" id="KW-0067">ATP-binding</keyword>
<protein>
    <recommendedName>
        <fullName evidence="2">arginine--tRNA ligase</fullName>
        <ecNumber evidence="2">6.1.1.19</ecNumber>
    </recommendedName>
</protein>
<feature type="domain" description="DALR anticodon binding" evidence="9">
    <location>
        <begin position="28"/>
        <end position="139"/>
    </location>
</feature>
<evidence type="ECO:0000256" key="7">
    <source>
        <dbReference type="ARBA" id="ARBA00023146"/>
    </source>
</evidence>
<proteinExistence type="inferred from homology"/>
<evidence type="ECO:0000313" key="10">
    <source>
        <dbReference type="EMBL" id="OGG71116.1"/>
    </source>
</evidence>
<dbReference type="SUPFAM" id="SSF47323">
    <property type="entry name" value="Anticodon-binding domain of a subclass of class I aminoacyl-tRNA synthetases"/>
    <property type="match status" value="1"/>
</dbReference>
<dbReference type="InterPro" id="IPR009080">
    <property type="entry name" value="tRNAsynth_Ia_anticodon-bd"/>
</dbReference>
<dbReference type="InterPro" id="IPR001278">
    <property type="entry name" value="Arg-tRNA-ligase"/>
</dbReference>
<dbReference type="InterPro" id="IPR014729">
    <property type="entry name" value="Rossmann-like_a/b/a_fold"/>
</dbReference>
<dbReference type="PANTHER" id="PTHR11956:SF5">
    <property type="entry name" value="ARGININE--TRNA LIGASE, CYTOPLASMIC"/>
    <property type="match status" value="1"/>
</dbReference>
<evidence type="ECO:0000256" key="2">
    <source>
        <dbReference type="ARBA" id="ARBA00012837"/>
    </source>
</evidence>
<comment type="catalytic activity">
    <reaction evidence="8">
        <text>tRNA(Arg) + L-arginine + ATP = L-arginyl-tRNA(Arg) + AMP + diphosphate</text>
        <dbReference type="Rhea" id="RHEA:20301"/>
        <dbReference type="Rhea" id="RHEA-COMP:9658"/>
        <dbReference type="Rhea" id="RHEA-COMP:9673"/>
        <dbReference type="ChEBI" id="CHEBI:30616"/>
        <dbReference type="ChEBI" id="CHEBI:32682"/>
        <dbReference type="ChEBI" id="CHEBI:33019"/>
        <dbReference type="ChEBI" id="CHEBI:78442"/>
        <dbReference type="ChEBI" id="CHEBI:78513"/>
        <dbReference type="ChEBI" id="CHEBI:456215"/>
        <dbReference type="EC" id="6.1.1.19"/>
    </reaction>
</comment>
<name>A0A1F6EBT3_9BACT</name>
<organism evidence="10 11">
    <name type="scientific">Candidatus Kaiserbacteria bacterium RIFCSPHIGHO2_12_FULL_53_13</name>
    <dbReference type="NCBI Taxonomy" id="1798502"/>
    <lineage>
        <taxon>Bacteria</taxon>
        <taxon>Candidatus Kaiseribacteriota</taxon>
    </lineage>
</organism>
<dbReference type="Gene3D" id="1.10.730.10">
    <property type="entry name" value="Isoleucyl-tRNA Synthetase, Domain 1"/>
    <property type="match status" value="1"/>
</dbReference>
<dbReference type="PANTHER" id="PTHR11956">
    <property type="entry name" value="ARGINYL-TRNA SYNTHETASE"/>
    <property type="match status" value="1"/>
</dbReference>
<sequence>MLKQSSGKDITFDRERALSLEGDSGPYLQYAHARAAQVVERARSEGVATQIDAHAEPIELTRLLMHFPEAVTYAVRELEPHLLTNYLIELAGAFNSWYAQVHILDGTNEAPHKVAIADAVRATLKNGLWLLGIPTPSKM</sequence>
<dbReference type="InterPro" id="IPR008909">
    <property type="entry name" value="DALR_anticod-bd"/>
</dbReference>
<reference evidence="10 11" key="1">
    <citation type="journal article" date="2016" name="Nat. Commun.">
        <title>Thousands of microbial genomes shed light on interconnected biogeochemical processes in an aquifer system.</title>
        <authorList>
            <person name="Anantharaman K."/>
            <person name="Brown C.T."/>
            <person name="Hug L.A."/>
            <person name="Sharon I."/>
            <person name="Castelle C.J."/>
            <person name="Probst A.J."/>
            <person name="Thomas B.C."/>
            <person name="Singh A."/>
            <person name="Wilkins M.J."/>
            <person name="Karaoz U."/>
            <person name="Brodie E.L."/>
            <person name="Williams K.H."/>
            <person name="Hubbard S.S."/>
            <person name="Banfield J.F."/>
        </authorList>
    </citation>
    <scope>NUCLEOTIDE SEQUENCE [LARGE SCALE GENOMIC DNA]</scope>
</reference>
<evidence type="ECO:0000256" key="8">
    <source>
        <dbReference type="ARBA" id="ARBA00049339"/>
    </source>
</evidence>
<dbReference type="Gene3D" id="3.40.50.620">
    <property type="entry name" value="HUPs"/>
    <property type="match status" value="1"/>
</dbReference>
<dbReference type="GO" id="GO:0005524">
    <property type="term" value="F:ATP binding"/>
    <property type="evidence" value="ECO:0007669"/>
    <property type="project" value="UniProtKB-KW"/>
</dbReference>
<accession>A0A1F6EBT3</accession>
<dbReference type="EMBL" id="MFLP01000015">
    <property type="protein sequence ID" value="OGG71116.1"/>
    <property type="molecule type" value="Genomic_DNA"/>
</dbReference>
<dbReference type="AlphaFoldDB" id="A0A1F6EBT3"/>
<dbReference type="FunFam" id="1.10.730.10:FF:000006">
    <property type="entry name" value="Arginyl-tRNA synthetase 2, mitochondrial"/>
    <property type="match status" value="1"/>
</dbReference>
<evidence type="ECO:0000256" key="1">
    <source>
        <dbReference type="ARBA" id="ARBA00005594"/>
    </source>
</evidence>
<dbReference type="GO" id="GO:0004814">
    <property type="term" value="F:arginine-tRNA ligase activity"/>
    <property type="evidence" value="ECO:0007669"/>
    <property type="project" value="UniProtKB-EC"/>
</dbReference>
<evidence type="ECO:0000256" key="3">
    <source>
        <dbReference type="ARBA" id="ARBA00022598"/>
    </source>
</evidence>
<dbReference type="EC" id="6.1.1.19" evidence="2"/>
<evidence type="ECO:0000259" key="9">
    <source>
        <dbReference type="SMART" id="SM00836"/>
    </source>
</evidence>
<keyword evidence="3" id="KW-0436">Ligase</keyword>
<dbReference type="Proteomes" id="UP000176689">
    <property type="component" value="Unassembled WGS sequence"/>
</dbReference>
<comment type="similarity">
    <text evidence="1">Belongs to the class-I aminoacyl-tRNA synthetase family.</text>
</comment>
<dbReference type="Pfam" id="PF05746">
    <property type="entry name" value="DALR_1"/>
    <property type="match status" value="1"/>
</dbReference>
<dbReference type="SMART" id="SM00836">
    <property type="entry name" value="DALR_1"/>
    <property type="match status" value="1"/>
</dbReference>
<comment type="caution">
    <text evidence="10">The sequence shown here is derived from an EMBL/GenBank/DDBJ whole genome shotgun (WGS) entry which is preliminary data.</text>
</comment>
<keyword evidence="4" id="KW-0547">Nucleotide-binding</keyword>
<keyword evidence="6" id="KW-0648">Protein biosynthesis</keyword>
<evidence type="ECO:0000313" key="11">
    <source>
        <dbReference type="Proteomes" id="UP000176689"/>
    </source>
</evidence>